<sequence>MDSIRDPAELRQALQFIYNTDAQQLSTVMRAGPGEGRSKLLMALTLSTDSALRFHYDSPAESSIDKGTGKGSPATYILSSGFHYIACYVACWIVFHSKNECSIAAEPLVNSLVVKHCAGIRAKSRTTRILHNIHRFATIAKNISALVPLHPSNRRRVETQMSGIPLPVGTTTGIGIMVTAAGAGSDAFRWRYIFALEMPADRGHLHLPFLRAMLPEHFKIAWVIAQDLWADSHLRPMRVQNIRSAFAAASLIQVIMTATLADIFKEEKVHPDLAAELSKVLTIHSFACIASSADHLEECIKEAVATPLHSLLTPVCIACLKAAYHRCLTNLVAPCASAPAHPASLTASSSWTDTFPAKLGNEKVATLRSKFEADYPSEILDASTMPSSRLLASVNKQCQDKHYTYVAWKHRISEEKLEDMHSSRPRKVARFDDFIFDEVPFREIPESGISQMFLLHLLDLVAFAFCLLEAAHLSSFRAYSKLFLKLAFQKQAADSGLRSPNVHEMQLADKEAWRCICDLANSGWSLDDALHEVVQVRCILHIHLQPRAMAAKPRPPLKPPGPPSLTDRNGKGRDNKGKGKGKFKTRNDGPKWCISFTEAGVQKQMCKRWNLSTWSSLCISHNELLKFHRDCTNEANTLNYTVTLGNFTGGGLLLESEAGEHSHFVEELNRRLNFCLVDTHHNPLAFDGNLWHGTAPFQGDRWVITAYTCRNLDKFRAEDIQALRSWGFPLPQSDVPPTNEVIPSPSREPSSLPSKFCLWLGSIAPADKAKLSMQSVPLISVADLHEEALRKQVLRCAADGILSVIFIRFSSEWSETHNMWVLQLCKLAFSCGATVHLDISTWTNCWHDPLFIHCVATGFRHVVQIPPCAFQGKKGRPWIMVSSSEAFASLGEVCVCKRCLHHSENAPYTASLIEALGKFFLSAFDKPAAPGATFSIQDAWTSIPNKSASLRDSGGTFHFRGVSLHRVAKSKKILCPLLCKIGKVLRPTHYFWRNSCRSKSTPAGSVALTPLEMLVRFGQMLQLASLTLSIPLVANLDLWWIPPFAVQTQRVSFQSGVHFLHYNQYSAHGHCEVVTNRLQPGPLMSSPLINPFVCANQSKACLAFVWGPSSTSIRLIYISHFLALYVDDFLGYQSAHKDISCYECLGQIALVMEARFSTSDLLHSWRRAGAAAMDGAPGRAYRGQRLAGASLEVFLHLLQGKREDTRSRREELLARQQGMCKLCGAPITLGTFEIDHVIPVAQSFSGQQQELQALVEGNHSTTLESRFCRYVYQNYAATPRLPPLALGAEVGSRQALPGHRRVPLPKERPGQRSLPAARLLSPALRRSHGGGPAGRPHVGGDAPVCAYLLEAGLAQWQHFKWSLDATAHVDQRCLELVLERMEQNWPEGEEHYAKLAINRLVGLFARNLELIYSMKTSNHQVDGEGCSWRQTFTDAAGGTHWDHVFVTELLSNSSYRPVHDYIMGAEYVAVARIRQALAEVPRRYLKCIKTDCLVMQDVPKKYRSAVERLLQMSHRDGTPVYRYEEVTGLKGQYRAAARRADSFAGAEVCKELKDSQLLHDLAGGWCHELSERWRFDERIFEFLTWLRVDEPEQVPLPAAVQEARRRFPRRGEPDVSLVISHAKRLQINDRENRRLAPTEAVLVPYEARGAVPTNAPQTMRVWPGLRLIGAGGKVQKGTFLTVEAVEGDLVRLESGQCFAGQELLKHTRLCSAITYASVQGLTLRGRAWLYDVESPHFSIKHLYMGCSRATNSELLSVL</sequence>
<evidence type="ECO:0000313" key="2">
    <source>
        <dbReference type="EMBL" id="OLP82156.1"/>
    </source>
</evidence>
<feature type="compositionally biased region" description="Basic and acidic residues" evidence="1">
    <location>
        <begin position="568"/>
        <end position="577"/>
    </location>
</feature>
<name>A0A1Q9CH10_SYMMI</name>
<dbReference type="EMBL" id="LSRX01001219">
    <property type="protein sequence ID" value="OLP82156.1"/>
    <property type="molecule type" value="Genomic_DNA"/>
</dbReference>
<organism evidence="2 3">
    <name type="scientific">Symbiodinium microadriaticum</name>
    <name type="common">Dinoflagellate</name>
    <name type="synonym">Zooxanthella microadriatica</name>
    <dbReference type="NCBI Taxonomy" id="2951"/>
    <lineage>
        <taxon>Eukaryota</taxon>
        <taxon>Sar</taxon>
        <taxon>Alveolata</taxon>
        <taxon>Dinophyceae</taxon>
        <taxon>Suessiales</taxon>
        <taxon>Symbiodiniaceae</taxon>
        <taxon>Symbiodinium</taxon>
    </lineage>
</organism>
<proteinExistence type="predicted"/>
<keyword evidence="3" id="KW-1185">Reference proteome</keyword>
<gene>
    <name evidence="2" type="ORF">AK812_SmicGene37206</name>
</gene>
<evidence type="ECO:0000313" key="3">
    <source>
        <dbReference type="Proteomes" id="UP000186817"/>
    </source>
</evidence>
<feature type="region of interest" description="Disordered" evidence="1">
    <location>
        <begin position="550"/>
        <end position="585"/>
    </location>
</feature>
<dbReference type="Gene3D" id="1.10.30.50">
    <property type="match status" value="1"/>
</dbReference>
<protein>
    <submittedName>
        <fullName evidence="2">Uncharacterized protein</fullName>
    </submittedName>
</protein>
<accession>A0A1Q9CH10</accession>
<feature type="compositionally biased region" description="Pro residues" evidence="1">
    <location>
        <begin position="553"/>
        <end position="563"/>
    </location>
</feature>
<dbReference type="OrthoDB" id="430141at2759"/>
<feature type="region of interest" description="Disordered" evidence="1">
    <location>
        <begin position="1295"/>
        <end position="1316"/>
    </location>
</feature>
<reference evidence="2 3" key="1">
    <citation type="submission" date="2016-02" db="EMBL/GenBank/DDBJ databases">
        <title>Genome analysis of coral dinoflagellate symbionts highlights evolutionary adaptations to a symbiotic lifestyle.</title>
        <authorList>
            <person name="Aranda M."/>
            <person name="Li Y."/>
            <person name="Liew Y.J."/>
            <person name="Baumgarten S."/>
            <person name="Simakov O."/>
            <person name="Wilson M."/>
            <person name="Piel J."/>
            <person name="Ashoor H."/>
            <person name="Bougouffa S."/>
            <person name="Bajic V.B."/>
            <person name="Ryu T."/>
            <person name="Ravasi T."/>
            <person name="Bayer T."/>
            <person name="Micklem G."/>
            <person name="Kim H."/>
            <person name="Bhak J."/>
            <person name="Lajeunesse T.C."/>
            <person name="Voolstra C.R."/>
        </authorList>
    </citation>
    <scope>NUCLEOTIDE SEQUENCE [LARGE SCALE GENOMIC DNA]</scope>
    <source>
        <strain evidence="2 3">CCMP2467</strain>
    </source>
</reference>
<comment type="caution">
    <text evidence="2">The sequence shown here is derived from an EMBL/GenBank/DDBJ whole genome shotgun (WGS) entry which is preliminary data.</text>
</comment>
<dbReference type="Proteomes" id="UP000186817">
    <property type="component" value="Unassembled WGS sequence"/>
</dbReference>
<evidence type="ECO:0000256" key="1">
    <source>
        <dbReference type="SAM" id="MobiDB-lite"/>
    </source>
</evidence>